<sequence>MLRCGHEDVLAATALCGVPAGTVLHVGEARVCPWSPMRIRPCRARPPLD</sequence>
<evidence type="ECO:0000313" key="1">
    <source>
        <dbReference type="EMBL" id="MBB5430020.1"/>
    </source>
</evidence>
<organism evidence="1 2">
    <name type="scientific">Nocardiopsis composta</name>
    <dbReference type="NCBI Taxonomy" id="157465"/>
    <lineage>
        <taxon>Bacteria</taxon>
        <taxon>Bacillati</taxon>
        <taxon>Actinomycetota</taxon>
        <taxon>Actinomycetes</taxon>
        <taxon>Streptosporangiales</taxon>
        <taxon>Nocardiopsidaceae</taxon>
        <taxon>Nocardiopsis</taxon>
    </lineage>
</organism>
<reference evidence="1 2" key="1">
    <citation type="submission" date="2020-08" db="EMBL/GenBank/DDBJ databases">
        <title>Sequencing the genomes of 1000 actinobacteria strains.</title>
        <authorList>
            <person name="Klenk H.-P."/>
        </authorList>
    </citation>
    <scope>NUCLEOTIDE SEQUENCE [LARGE SCALE GENOMIC DNA]</scope>
    <source>
        <strain evidence="1 2">DSM 44551</strain>
    </source>
</reference>
<protein>
    <submittedName>
        <fullName evidence="1">Uncharacterized protein</fullName>
    </submittedName>
</protein>
<dbReference type="AlphaFoldDB" id="A0A7W8QHW4"/>
<accession>A0A7W8QHW4</accession>
<name>A0A7W8QHW4_9ACTN</name>
<proteinExistence type="predicted"/>
<dbReference type="EMBL" id="JACHDB010000001">
    <property type="protein sequence ID" value="MBB5430020.1"/>
    <property type="molecule type" value="Genomic_DNA"/>
</dbReference>
<gene>
    <name evidence="1" type="ORF">HDA36_000104</name>
</gene>
<evidence type="ECO:0000313" key="2">
    <source>
        <dbReference type="Proteomes" id="UP000572635"/>
    </source>
</evidence>
<dbReference type="Proteomes" id="UP000572635">
    <property type="component" value="Unassembled WGS sequence"/>
</dbReference>
<keyword evidence="2" id="KW-1185">Reference proteome</keyword>
<comment type="caution">
    <text evidence="1">The sequence shown here is derived from an EMBL/GenBank/DDBJ whole genome shotgun (WGS) entry which is preliminary data.</text>
</comment>